<gene>
    <name evidence="7" type="ORF">CTER_0270</name>
</gene>
<keyword evidence="8" id="KW-1185">Reference proteome</keyword>
<evidence type="ECO:0000256" key="4">
    <source>
        <dbReference type="ARBA" id="ARBA00022989"/>
    </source>
</evidence>
<dbReference type="PANTHER" id="PTHR31885">
    <property type="entry name" value="GH04784P"/>
    <property type="match status" value="1"/>
</dbReference>
<comment type="similarity">
    <text evidence="2">Belongs to the TMEM86 family.</text>
</comment>
<dbReference type="GO" id="GO:0016020">
    <property type="term" value="C:membrane"/>
    <property type="evidence" value="ECO:0007669"/>
    <property type="project" value="UniProtKB-SubCell"/>
</dbReference>
<feature type="transmembrane region" description="Helical" evidence="6">
    <location>
        <begin position="173"/>
        <end position="198"/>
    </location>
</feature>
<comment type="caution">
    <text evidence="7">The sequence shown here is derived from an EMBL/GenBank/DDBJ whole genome shotgun (WGS) entry which is preliminary data.</text>
</comment>
<name>S0FPI4_RUMCE</name>
<evidence type="ECO:0000256" key="3">
    <source>
        <dbReference type="ARBA" id="ARBA00022692"/>
    </source>
</evidence>
<protein>
    <submittedName>
        <fullName evidence="7">YhhN-like protein</fullName>
    </submittedName>
</protein>
<dbReference type="Pfam" id="PF07947">
    <property type="entry name" value="YhhN"/>
    <property type="match status" value="1"/>
</dbReference>
<feature type="transmembrane region" description="Helical" evidence="6">
    <location>
        <begin position="204"/>
        <end position="224"/>
    </location>
</feature>
<feature type="transmembrane region" description="Helical" evidence="6">
    <location>
        <begin position="143"/>
        <end position="166"/>
    </location>
</feature>
<dbReference type="PATRIC" id="fig|1195236.3.peg.577"/>
<reference evidence="7 8" key="1">
    <citation type="journal article" date="2013" name="Genome Announc.">
        <title>Draft Genome Sequence of the Cellulolytic, Mesophilic, Anaerobic Bacterium Clostridium termitidis Strain CT1112 (DSM 5398).</title>
        <authorList>
            <person name="Lal S."/>
            <person name="Ramachandran U."/>
            <person name="Zhang X."/>
            <person name="Munir R."/>
            <person name="Sparling R."/>
            <person name="Levin D.B."/>
        </authorList>
    </citation>
    <scope>NUCLEOTIDE SEQUENCE [LARGE SCALE GENOMIC DNA]</scope>
    <source>
        <strain evidence="7 8">CT1112</strain>
    </source>
</reference>
<dbReference type="Proteomes" id="UP000014155">
    <property type="component" value="Unassembled WGS sequence"/>
</dbReference>
<evidence type="ECO:0000256" key="6">
    <source>
        <dbReference type="SAM" id="Phobius"/>
    </source>
</evidence>
<dbReference type="EMBL" id="AORV01000015">
    <property type="protein sequence ID" value="EMS73787.1"/>
    <property type="molecule type" value="Genomic_DNA"/>
</dbReference>
<dbReference type="RefSeq" id="WP_004623578.1">
    <property type="nucleotide sequence ID" value="NZ_AORV01000015.1"/>
</dbReference>
<dbReference type="InterPro" id="IPR012506">
    <property type="entry name" value="TMEM86B-like"/>
</dbReference>
<feature type="transmembrane region" description="Helical" evidence="6">
    <location>
        <begin position="81"/>
        <end position="101"/>
    </location>
</feature>
<keyword evidence="5 6" id="KW-0472">Membrane</keyword>
<dbReference type="PANTHER" id="PTHR31885:SF6">
    <property type="entry name" value="GH04784P"/>
    <property type="match status" value="1"/>
</dbReference>
<feature type="transmembrane region" description="Helical" evidence="6">
    <location>
        <begin position="59"/>
        <end position="75"/>
    </location>
</feature>
<proteinExistence type="inferred from homology"/>
<evidence type="ECO:0000256" key="1">
    <source>
        <dbReference type="ARBA" id="ARBA00004141"/>
    </source>
</evidence>
<accession>S0FPI4</accession>
<evidence type="ECO:0000256" key="2">
    <source>
        <dbReference type="ARBA" id="ARBA00007375"/>
    </source>
</evidence>
<evidence type="ECO:0000256" key="5">
    <source>
        <dbReference type="ARBA" id="ARBA00023136"/>
    </source>
</evidence>
<feature type="transmembrane region" description="Helical" evidence="6">
    <location>
        <begin position="26"/>
        <end position="47"/>
    </location>
</feature>
<dbReference type="AlphaFoldDB" id="S0FPI4"/>
<feature type="transmembrane region" description="Helical" evidence="6">
    <location>
        <begin position="113"/>
        <end position="137"/>
    </location>
</feature>
<organism evidence="7 8">
    <name type="scientific">Ruminiclostridium cellobioparum subsp. termitidis CT1112</name>
    <dbReference type="NCBI Taxonomy" id="1195236"/>
    <lineage>
        <taxon>Bacteria</taxon>
        <taxon>Bacillati</taxon>
        <taxon>Bacillota</taxon>
        <taxon>Clostridia</taxon>
        <taxon>Eubacteriales</taxon>
        <taxon>Oscillospiraceae</taxon>
        <taxon>Ruminiclostridium</taxon>
    </lineage>
</organism>
<dbReference type="GO" id="GO:0016787">
    <property type="term" value="F:hydrolase activity"/>
    <property type="evidence" value="ECO:0007669"/>
    <property type="project" value="TreeGrafter"/>
</dbReference>
<comment type="subcellular location">
    <subcellularLocation>
        <location evidence="1">Membrane</location>
        <topology evidence="1">Multi-pass membrane protein</topology>
    </subcellularLocation>
</comment>
<keyword evidence="4 6" id="KW-1133">Transmembrane helix</keyword>
<evidence type="ECO:0000313" key="8">
    <source>
        <dbReference type="Proteomes" id="UP000014155"/>
    </source>
</evidence>
<keyword evidence="3 6" id="KW-0812">Transmembrane</keyword>
<dbReference type="eggNOG" id="COG3714">
    <property type="taxonomic scope" value="Bacteria"/>
</dbReference>
<evidence type="ECO:0000313" key="7">
    <source>
        <dbReference type="EMBL" id="EMS73787.1"/>
    </source>
</evidence>
<sequence length="233" mass="25746">MFYILIAIQLVIYSIGLIINTSNPSGGLAVPVKVILSLSFVLAALLIRHFNRTKVYTKYVAIGMSLCFIGDLINSDVIPGVGIIGSIVFFALAHVSFILAYAKTVKKHGLTIFCKYSYIFMALYWAITILLWGLLVFPKDKSFMSYGVLAYGLWVSTMAAFSWSLVRIHKKYLLVAAGAFMFVISDLFLAVTGIGGITVHFRDAVIWATYILGLMGIIYAGHFITESQQDKSI</sequence>